<organism evidence="2 3">
    <name type="scientific">Ditylenchus destructor</name>
    <dbReference type="NCBI Taxonomy" id="166010"/>
    <lineage>
        <taxon>Eukaryota</taxon>
        <taxon>Metazoa</taxon>
        <taxon>Ecdysozoa</taxon>
        <taxon>Nematoda</taxon>
        <taxon>Chromadorea</taxon>
        <taxon>Rhabditida</taxon>
        <taxon>Tylenchina</taxon>
        <taxon>Tylenchomorpha</taxon>
        <taxon>Sphaerularioidea</taxon>
        <taxon>Anguinidae</taxon>
        <taxon>Anguininae</taxon>
        <taxon>Ditylenchus</taxon>
    </lineage>
</organism>
<feature type="chain" id="PRO_5042102220" evidence="1">
    <location>
        <begin position="21"/>
        <end position="173"/>
    </location>
</feature>
<accession>A0AAD4R4S1</accession>
<keyword evidence="3" id="KW-1185">Reference proteome</keyword>
<gene>
    <name evidence="2" type="ORF">DdX_11249</name>
</gene>
<proteinExistence type="predicted"/>
<protein>
    <submittedName>
        <fullName evidence="2">Uncharacterized protein</fullName>
    </submittedName>
</protein>
<feature type="signal peptide" evidence="1">
    <location>
        <begin position="1"/>
        <end position="20"/>
    </location>
</feature>
<reference evidence="2" key="1">
    <citation type="submission" date="2022-01" db="EMBL/GenBank/DDBJ databases">
        <title>Genome Sequence Resource for Two Populations of Ditylenchus destructor, the Migratory Endoparasitic Phytonematode.</title>
        <authorList>
            <person name="Zhang H."/>
            <person name="Lin R."/>
            <person name="Xie B."/>
        </authorList>
    </citation>
    <scope>NUCLEOTIDE SEQUENCE</scope>
    <source>
        <strain evidence="2">BazhouSP</strain>
    </source>
</reference>
<evidence type="ECO:0000256" key="1">
    <source>
        <dbReference type="SAM" id="SignalP"/>
    </source>
</evidence>
<dbReference type="Proteomes" id="UP001201812">
    <property type="component" value="Unassembled WGS sequence"/>
</dbReference>
<dbReference type="AlphaFoldDB" id="A0AAD4R4S1"/>
<name>A0AAD4R4S1_9BILA</name>
<sequence length="173" mass="19265">MQSVFLLVLVSLSMCHYTESIQITTSDAATVKYLTKELKGWGGKLRSDVKEIEWNLNEMADEFLNKETPEIDQQRSNNVMVVFYEATVGGHATMDGVFTRAIESSPAVGKLFFQEKIKPHLKSNGGKLNVGAAYLKNNRVAPEGIDHPPAAHEWMHWYRIVVVASVAPPAYGN</sequence>
<evidence type="ECO:0000313" key="2">
    <source>
        <dbReference type="EMBL" id="KAI1709462.1"/>
    </source>
</evidence>
<dbReference type="EMBL" id="JAKKPZ010000030">
    <property type="protein sequence ID" value="KAI1709462.1"/>
    <property type="molecule type" value="Genomic_DNA"/>
</dbReference>
<keyword evidence="1" id="KW-0732">Signal</keyword>
<comment type="caution">
    <text evidence="2">The sequence shown here is derived from an EMBL/GenBank/DDBJ whole genome shotgun (WGS) entry which is preliminary data.</text>
</comment>
<evidence type="ECO:0000313" key="3">
    <source>
        <dbReference type="Proteomes" id="UP001201812"/>
    </source>
</evidence>